<keyword evidence="4 8" id="KW-0812">Transmembrane</keyword>
<evidence type="ECO:0000256" key="4">
    <source>
        <dbReference type="ARBA" id="ARBA00022692"/>
    </source>
</evidence>
<dbReference type="SUPFAM" id="SSF103473">
    <property type="entry name" value="MFS general substrate transporter"/>
    <property type="match status" value="1"/>
</dbReference>
<gene>
    <name evidence="9" type="ORF">TPAR_06287</name>
</gene>
<dbReference type="InterPro" id="IPR036259">
    <property type="entry name" value="MFS_trans_sf"/>
</dbReference>
<evidence type="ECO:0000256" key="6">
    <source>
        <dbReference type="ARBA" id="ARBA00023136"/>
    </source>
</evidence>
<keyword evidence="5 8" id="KW-1133">Transmembrane helix</keyword>
<evidence type="ECO:0000256" key="5">
    <source>
        <dbReference type="ARBA" id="ARBA00022989"/>
    </source>
</evidence>
<feature type="compositionally biased region" description="Basic and acidic residues" evidence="7">
    <location>
        <begin position="11"/>
        <end position="21"/>
    </location>
</feature>
<organism evidence="9 10">
    <name type="scientific">Tolypocladium paradoxum</name>
    <dbReference type="NCBI Taxonomy" id="94208"/>
    <lineage>
        <taxon>Eukaryota</taxon>
        <taxon>Fungi</taxon>
        <taxon>Dikarya</taxon>
        <taxon>Ascomycota</taxon>
        <taxon>Pezizomycotina</taxon>
        <taxon>Sordariomycetes</taxon>
        <taxon>Hypocreomycetidae</taxon>
        <taxon>Hypocreales</taxon>
        <taxon>Ophiocordycipitaceae</taxon>
        <taxon>Tolypocladium</taxon>
    </lineage>
</organism>
<sequence>MNPSIQPEAAMDERGQHGDANATDDHVRKITGFRWFLICAGLYLSALMYGLDTTIAADVQGAVMKTFHEVSQLAWIGASFPVGSVAVILPYGFLYFNMKWLYIGGIVLFQAGSALCGAASTMNALIVGRIGATVICLVIASQAFRSTAVRNLNDVLAGQGFSQTEMHNTVAGAQSTLFETLSGGLREAVIGAITSAMQRTFIIPLVAAWWAS</sequence>
<name>A0A2S4KTJ2_9HYPO</name>
<dbReference type="AlphaFoldDB" id="A0A2S4KTJ2"/>
<dbReference type="GO" id="GO:0022857">
    <property type="term" value="F:transmembrane transporter activity"/>
    <property type="evidence" value="ECO:0007669"/>
    <property type="project" value="TreeGrafter"/>
</dbReference>
<evidence type="ECO:0000313" key="9">
    <source>
        <dbReference type="EMBL" id="POR33505.1"/>
    </source>
</evidence>
<feature type="transmembrane region" description="Helical" evidence="8">
    <location>
        <begin position="126"/>
        <end position="144"/>
    </location>
</feature>
<reference evidence="9 10" key="1">
    <citation type="submission" date="2018-01" db="EMBL/GenBank/DDBJ databases">
        <title>Harnessing the power of phylogenomics to disentangle the directionality and signatures of interkingdom host jumping in the parasitic fungal genus Tolypocladium.</title>
        <authorList>
            <person name="Quandt C.A."/>
            <person name="Patterson W."/>
            <person name="Spatafora J.W."/>
        </authorList>
    </citation>
    <scope>NUCLEOTIDE SEQUENCE [LARGE SCALE GENOMIC DNA]</scope>
    <source>
        <strain evidence="9 10">NRBC 100945</strain>
    </source>
</reference>
<keyword evidence="3" id="KW-0813">Transport</keyword>
<dbReference type="Proteomes" id="UP000237481">
    <property type="component" value="Unassembled WGS sequence"/>
</dbReference>
<evidence type="ECO:0000256" key="2">
    <source>
        <dbReference type="ARBA" id="ARBA00007520"/>
    </source>
</evidence>
<dbReference type="PANTHER" id="PTHR23501:SF12">
    <property type="entry name" value="MAJOR FACILITATOR SUPERFAMILY (MFS) PROFILE DOMAIN-CONTAINING PROTEIN-RELATED"/>
    <property type="match status" value="1"/>
</dbReference>
<keyword evidence="6 8" id="KW-0472">Membrane</keyword>
<evidence type="ECO:0000256" key="3">
    <source>
        <dbReference type="ARBA" id="ARBA00022448"/>
    </source>
</evidence>
<dbReference type="EMBL" id="PKSG01000680">
    <property type="protein sequence ID" value="POR33505.1"/>
    <property type="molecule type" value="Genomic_DNA"/>
</dbReference>
<feature type="region of interest" description="Disordered" evidence="7">
    <location>
        <begin position="1"/>
        <end position="21"/>
    </location>
</feature>
<evidence type="ECO:0000256" key="7">
    <source>
        <dbReference type="SAM" id="MobiDB-lite"/>
    </source>
</evidence>
<evidence type="ECO:0000313" key="10">
    <source>
        <dbReference type="Proteomes" id="UP000237481"/>
    </source>
</evidence>
<proteinExistence type="inferred from homology"/>
<protein>
    <submittedName>
        <fullName evidence="9">MFS drug efflux transporter</fullName>
    </submittedName>
</protein>
<feature type="transmembrane region" description="Helical" evidence="8">
    <location>
        <begin position="73"/>
        <end position="94"/>
    </location>
</feature>
<dbReference type="Gene3D" id="1.20.1250.20">
    <property type="entry name" value="MFS general substrate transporter like domains"/>
    <property type="match status" value="1"/>
</dbReference>
<comment type="caution">
    <text evidence="9">The sequence shown here is derived from an EMBL/GenBank/DDBJ whole genome shotgun (WGS) entry which is preliminary data.</text>
</comment>
<comment type="subcellular location">
    <subcellularLocation>
        <location evidence="1">Membrane</location>
        <topology evidence="1">Multi-pass membrane protein</topology>
    </subcellularLocation>
</comment>
<feature type="transmembrane region" description="Helical" evidence="8">
    <location>
        <begin position="100"/>
        <end position="119"/>
    </location>
</feature>
<accession>A0A2S4KTJ2</accession>
<keyword evidence="10" id="KW-1185">Reference proteome</keyword>
<comment type="similarity">
    <text evidence="2">Belongs to the major facilitator superfamily. TCR/Tet family.</text>
</comment>
<evidence type="ECO:0000256" key="8">
    <source>
        <dbReference type="SAM" id="Phobius"/>
    </source>
</evidence>
<feature type="transmembrane region" description="Helical" evidence="8">
    <location>
        <begin position="33"/>
        <end position="52"/>
    </location>
</feature>
<dbReference type="OrthoDB" id="10021397at2759"/>
<evidence type="ECO:0000256" key="1">
    <source>
        <dbReference type="ARBA" id="ARBA00004141"/>
    </source>
</evidence>
<dbReference type="GO" id="GO:0005886">
    <property type="term" value="C:plasma membrane"/>
    <property type="evidence" value="ECO:0007669"/>
    <property type="project" value="TreeGrafter"/>
</dbReference>
<dbReference type="PANTHER" id="PTHR23501">
    <property type="entry name" value="MAJOR FACILITATOR SUPERFAMILY"/>
    <property type="match status" value="1"/>
</dbReference>